<dbReference type="EMBL" id="UINC01206957">
    <property type="protein sequence ID" value="SVE28828.1"/>
    <property type="molecule type" value="Genomic_DNA"/>
</dbReference>
<sequence length="24" mass="2599">MKSSLSARVRSRPFGRSTRAGGYA</sequence>
<feature type="region of interest" description="Disordered" evidence="1">
    <location>
        <begin position="1"/>
        <end position="24"/>
    </location>
</feature>
<protein>
    <submittedName>
        <fullName evidence="2">Uncharacterized protein</fullName>
    </submittedName>
</protein>
<feature type="non-terminal residue" evidence="2">
    <location>
        <position position="1"/>
    </location>
</feature>
<dbReference type="AlphaFoldDB" id="A0A383CB54"/>
<evidence type="ECO:0000256" key="1">
    <source>
        <dbReference type="SAM" id="MobiDB-lite"/>
    </source>
</evidence>
<proteinExistence type="predicted"/>
<evidence type="ECO:0000313" key="2">
    <source>
        <dbReference type="EMBL" id="SVE28828.1"/>
    </source>
</evidence>
<name>A0A383CB54_9ZZZZ</name>
<gene>
    <name evidence="2" type="ORF">METZ01_LOCUS481682</name>
</gene>
<feature type="non-terminal residue" evidence="2">
    <location>
        <position position="24"/>
    </location>
</feature>
<reference evidence="2" key="1">
    <citation type="submission" date="2018-05" db="EMBL/GenBank/DDBJ databases">
        <authorList>
            <person name="Lanie J.A."/>
            <person name="Ng W.-L."/>
            <person name="Kazmierczak K.M."/>
            <person name="Andrzejewski T.M."/>
            <person name="Davidsen T.M."/>
            <person name="Wayne K.J."/>
            <person name="Tettelin H."/>
            <person name="Glass J.I."/>
            <person name="Rusch D."/>
            <person name="Podicherti R."/>
            <person name="Tsui H.-C.T."/>
            <person name="Winkler M.E."/>
        </authorList>
    </citation>
    <scope>NUCLEOTIDE SEQUENCE</scope>
</reference>
<accession>A0A383CB54</accession>
<organism evidence="2">
    <name type="scientific">marine metagenome</name>
    <dbReference type="NCBI Taxonomy" id="408172"/>
    <lineage>
        <taxon>unclassified sequences</taxon>
        <taxon>metagenomes</taxon>
        <taxon>ecological metagenomes</taxon>
    </lineage>
</organism>